<keyword evidence="2" id="KW-0378">Hydrolase</keyword>
<dbReference type="SUPFAM" id="SSF53474">
    <property type="entry name" value="alpha/beta-Hydrolases"/>
    <property type="match status" value="1"/>
</dbReference>
<evidence type="ECO:0000256" key="2">
    <source>
        <dbReference type="ARBA" id="ARBA00022801"/>
    </source>
</evidence>
<gene>
    <name evidence="4" type="ORF">VE01_00375</name>
</gene>
<dbReference type="InterPro" id="IPR050593">
    <property type="entry name" value="LovG"/>
</dbReference>
<feature type="domain" description="Serine hydrolase" evidence="3">
    <location>
        <begin position="18"/>
        <end position="259"/>
    </location>
</feature>
<dbReference type="InterPro" id="IPR005645">
    <property type="entry name" value="FSH-like_dom"/>
</dbReference>
<dbReference type="Pfam" id="PF03959">
    <property type="entry name" value="FSH1"/>
    <property type="match status" value="1"/>
</dbReference>
<proteinExistence type="inferred from homology"/>
<comment type="similarity">
    <text evidence="1">Belongs to the LovG family.</text>
</comment>
<name>A0A2P2SYG7_9PEZI</name>
<dbReference type="InterPro" id="IPR029058">
    <property type="entry name" value="AB_hydrolase_fold"/>
</dbReference>
<keyword evidence="5" id="KW-1185">Reference proteome</keyword>
<dbReference type="EMBL" id="KV460206">
    <property type="protein sequence ID" value="OBU01845.1"/>
    <property type="molecule type" value="Genomic_DNA"/>
</dbReference>
<dbReference type="GO" id="GO:0044550">
    <property type="term" value="P:secondary metabolite biosynthetic process"/>
    <property type="evidence" value="ECO:0007669"/>
    <property type="project" value="TreeGrafter"/>
</dbReference>
<dbReference type="Gene3D" id="3.40.50.1820">
    <property type="entry name" value="alpha/beta hydrolase"/>
    <property type="match status" value="1"/>
</dbReference>
<dbReference type="PANTHER" id="PTHR48070:SF3">
    <property type="entry name" value="ESTERASE DBAE-RELATED"/>
    <property type="match status" value="1"/>
</dbReference>
<evidence type="ECO:0000313" key="5">
    <source>
        <dbReference type="Proteomes" id="UP000091956"/>
    </source>
</evidence>
<evidence type="ECO:0000256" key="1">
    <source>
        <dbReference type="ARBA" id="ARBA00005863"/>
    </source>
</evidence>
<sequence>MPLAFTQEAQDNPSLHLPRILCLHGGGSNAKIFQAQCRKLNAQLKAHFRLVFADAPYSSQAGPDVMSVYADWAPFRRWLRWTLDHPEITADEAVMDIEDSLQRAINEDDRKGGTGEWVALLGFSQGAKMCASLLFHQQILADKLGARLPWGGYKRKLNFRFAVIMAGRGPLVSMDPELVMTSAFHDAATPSLSSYDAGSLNRKCFVHYVLRIPTIHVHGKFDPGLKMHQRFMEEFFEKESVRLVSWDGDHRVPLRSGDVSAVVDQILDLSEQTGVFEDLNAFSWM</sequence>
<protein>
    <recommendedName>
        <fullName evidence="3">Serine hydrolase domain-containing protein</fullName>
    </recommendedName>
</protein>
<dbReference type="GeneID" id="28833761"/>
<dbReference type="GO" id="GO:0005737">
    <property type="term" value="C:cytoplasm"/>
    <property type="evidence" value="ECO:0007669"/>
    <property type="project" value="TreeGrafter"/>
</dbReference>
<dbReference type="STRING" id="342668.A0A2P2SYG7"/>
<reference evidence="5" key="2">
    <citation type="journal article" date="2018" name="Nat. Commun.">
        <title>Extreme sensitivity to ultraviolet light in the fungal pathogen causing white-nose syndrome of bats.</title>
        <authorList>
            <person name="Palmer J.M."/>
            <person name="Drees K.P."/>
            <person name="Foster J.T."/>
            <person name="Lindner D.L."/>
        </authorList>
    </citation>
    <scope>NUCLEOTIDE SEQUENCE [LARGE SCALE GENOMIC DNA]</scope>
    <source>
        <strain evidence="5">UAMH 10579</strain>
    </source>
</reference>
<organism evidence="4 5">
    <name type="scientific">Pseudogymnoascus verrucosus</name>
    <dbReference type="NCBI Taxonomy" id="342668"/>
    <lineage>
        <taxon>Eukaryota</taxon>
        <taxon>Fungi</taxon>
        <taxon>Dikarya</taxon>
        <taxon>Ascomycota</taxon>
        <taxon>Pezizomycotina</taxon>
        <taxon>Leotiomycetes</taxon>
        <taxon>Thelebolales</taxon>
        <taxon>Thelebolaceae</taxon>
        <taxon>Pseudogymnoascus</taxon>
    </lineage>
</organism>
<dbReference type="OrthoDB" id="414698at2759"/>
<dbReference type="AlphaFoldDB" id="A0A2P2SYG7"/>
<dbReference type="RefSeq" id="XP_018135577.1">
    <property type="nucleotide sequence ID" value="XM_018269907.1"/>
</dbReference>
<reference evidence="4 5" key="1">
    <citation type="submission" date="2016-03" db="EMBL/GenBank/DDBJ databases">
        <title>Comparative genomics of Pseudogymnoascus destructans, the fungus causing white-nose syndrome of bats.</title>
        <authorList>
            <person name="Palmer J.M."/>
            <person name="Drees K.P."/>
            <person name="Foster J.T."/>
            <person name="Lindner D.L."/>
        </authorList>
    </citation>
    <scope>NUCLEOTIDE SEQUENCE [LARGE SCALE GENOMIC DNA]</scope>
    <source>
        <strain evidence="4 5">UAMH 10579</strain>
    </source>
</reference>
<evidence type="ECO:0000313" key="4">
    <source>
        <dbReference type="EMBL" id="OBU01845.1"/>
    </source>
</evidence>
<accession>A0A2P2SYG7</accession>
<dbReference type="GO" id="GO:0005634">
    <property type="term" value="C:nucleus"/>
    <property type="evidence" value="ECO:0007669"/>
    <property type="project" value="TreeGrafter"/>
</dbReference>
<dbReference type="GO" id="GO:0016787">
    <property type="term" value="F:hydrolase activity"/>
    <property type="evidence" value="ECO:0007669"/>
    <property type="project" value="UniProtKB-KW"/>
</dbReference>
<dbReference type="Proteomes" id="UP000091956">
    <property type="component" value="Unassembled WGS sequence"/>
</dbReference>
<dbReference type="PANTHER" id="PTHR48070">
    <property type="entry name" value="ESTERASE OVCA2"/>
    <property type="match status" value="1"/>
</dbReference>
<evidence type="ECO:0000259" key="3">
    <source>
        <dbReference type="Pfam" id="PF03959"/>
    </source>
</evidence>